<feature type="zinc finger region" description="C3H1-type" evidence="1">
    <location>
        <begin position="23"/>
        <end position="51"/>
    </location>
</feature>
<evidence type="ECO:0000256" key="1">
    <source>
        <dbReference type="PROSITE-ProRule" id="PRU00723"/>
    </source>
</evidence>
<dbReference type="EMBL" id="LR877152">
    <property type="protein sequence ID" value="CAD2217353.1"/>
    <property type="molecule type" value="Genomic_DNA"/>
</dbReference>
<evidence type="ECO:0000313" key="4">
    <source>
        <dbReference type="EMBL" id="CAD2217353.1"/>
    </source>
</evidence>
<sequence length="272" mass="30434">MDFLTYHNQLRTNQQNSYKEYHFRTQRCTRYDKETKFCPLGDRCYFYHTRKGKEHKRTFDMNQNDKLRTSEDVERWLNTRQRSHSACPPMPPENFTIPMPMPADAMTGWGVSYLPQQPLYPQPDHGSPFLVANPYSQSFPSFTNQQEPPPSGVTAKGITSPFQLMLDTGWELHTPQTTGGHPLGIVQDNSFTSLPNTINAGQQQDGSAPGMPWSNIVQAGSGSYSTVLPQSGGGGSSLPQQSSSNYDEEEASEEAVTKFLGELELLGLTTDL</sequence>
<dbReference type="InterPro" id="IPR000571">
    <property type="entry name" value="Znf_CCCH"/>
</dbReference>
<keyword evidence="1" id="KW-0863">Zinc-finger</keyword>
<name>A0A7G2CF75_9TRYP</name>
<feature type="domain" description="C3H1-type" evidence="3">
    <location>
        <begin position="23"/>
        <end position="51"/>
    </location>
</feature>
<evidence type="ECO:0000313" key="5">
    <source>
        <dbReference type="Proteomes" id="UP000515908"/>
    </source>
</evidence>
<reference evidence="4 5" key="1">
    <citation type="submission" date="2020-08" db="EMBL/GenBank/DDBJ databases">
        <authorList>
            <person name="Newling K."/>
            <person name="Davey J."/>
            <person name="Forrester S."/>
        </authorList>
    </citation>
    <scope>NUCLEOTIDE SEQUENCE [LARGE SCALE GENOMIC DNA]</scope>
    <source>
        <strain evidence="5">Crithidia deanei Carvalho (ATCC PRA-265)</strain>
    </source>
</reference>
<dbReference type="GO" id="GO:0008270">
    <property type="term" value="F:zinc ion binding"/>
    <property type="evidence" value="ECO:0007669"/>
    <property type="project" value="UniProtKB-KW"/>
</dbReference>
<keyword evidence="1" id="KW-0862">Zinc</keyword>
<keyword evidence="1" id="KW-0479">Metal-binding</keyword>
<organism evidence="4 5">
    <name type="scientific">Angomonas deanei</name>
    <dbReference type="NCBI Taxonomy" id="59799"/>
    <lineage>
        <taxon>Eukaryota</taxon>
        <taxon>Discoba</taxon>
        <taxon>Euglenozoa</taxon>
        <taxon>Kinetoplastea</taxon>
        <taxon>Metakinetoplastina</taxon>
        <taxon>Trypanosomatida</taxon>
        <taxon>Trypanosomatidae</taxon>
        <taxon>Strigomonadinae</taxon>
        <taxon>Angomonas</taxon>
    </lineage>
</organism>
<dbReference type="PROSITE" id="PS50103">
    <property type="entry name" value="ZF_C3H1"/>
    <property type="match status" value="1"/>
</dbReference>
<proteinExistence type="predicted"/>
<dbReference type="AlphaFoldDB" id="A0A7G2CF75"/>
<evidence type="ECO:0000256" key="2">
    <source>
        <dbReference type="SAM" id="MobiDB-lite"/>
    </source>
</evidence>
<feature type="region of interest" description="Disordered" evidence="2">
    <location>
        <begin position="222"/>
        <end position="253"/>
    </location>
</feature>
<keyword evidence="5" id="KW-1185">Reference proteome</keyword>
<dbReference type="VEuPathDB" id="TriTrypDB:ADEAN_000483100"/>
<dbReference type="Proteomes" id="UP000515908">
    <property type="component" value="Chromosome 08"/>
</dbReference>
<gene>
    <name evidence="4" type="ORF">ADEAN_000483100</name>
</gene>
<accession>A0A7G2CF75</accession>
<protein>
    <recommendedName>
        <fullName evidence="3">C3H1-type domain-containing protein</fullName>
    </recommendedName>
</protein>
<evidence type="ECO:0000259" key="3">
    <source>
        <dbReference type="PROSITE" id="PS50103"/>
    </source>
</evidence>